<evidence type="ECO:0000256" key="1">
    <source>
        <dbReference type="SAM" id="Phobius"/>
    </source>
</evidence>
<evidence type="ECO:0000313" key="3">
    <source>
        <dbReference type="Proteomes" id="UP000013487"/>
    </source>
</evidence>
<dbReference type="EMBL" id="ARXZ02000006">
    <property type="protein sequence ID" value="ERI00285.1"/>
    <property type="molecule type" value="Genomic_DNA"/>
</dbReference>
<organism evidence="2 3">
    <name type="scientific">Bacillus thuringiensis T01-328</name>
    <dbReference type="NCBI Taxonomy" id="1324966"/>
    <lineage>
        <taxon>Bacteria</taxon>
        <taxon>Bacillati</taxon>
        <taxon>Bacillota</taxon>
        <taxon>Bacilli</taxon>
        <taxon>Bacillales</taxon>
        <taxon>Bacillaceae</taxon>
        <taxon>Bacillus</taxon>
        <taxon>Bacillus cereus group</taxon>
    </lineage>
</organism>
<name>A0AAN4HIB0_BACTU</name>
<protein>
    <submittedName>
        <fullName evidence="2">Phosphate-starvation-inducible protein PsiE</fullName>
    </submittedName>
</protein>
<accession>A0AAN4HIB0</accession>
<dbReference type="Proteomes" id="UP000013487">
    <property type="component" value="Unassembled WGS sequence"/>
</dbReference>
<gene>
    <name evidence="2" type="ORF">BTCBT_003700</name>
</gene>
<feature type="transmembrane region" description="Helical" evidence="1">
    <location>
        <begin position="20"/>
        <end position="38"/>
    </location>
</feature>
<reference evidence="2 3" key="1">
    <citation type="journal article" date="2013" name="Genome Announc.">
        <title>Draft Genome Sequence of Bacillus thuringiensis var. thuringiensis Strain T01-328, a Brazilian Isolate That Produces a Soluble Pesticide Protein, Cry1Ia.</title>
        <authorList>
            <person name="Varani A.M."/>
            <person name="Lemos M.V."/>
            <person name="Fernandes C.C."/>
            <person name="Lemos E.G."/>
            <person name="Alves E.C."/>
            <person name="Desiderio J.A."/>
        </authorList>
    </citation>
    <scope>NUCLEOTIDE SEQUENCE [LARGE SCALE GENOMIC DNA]</scope>
    <source>
        <strain evidence="2 3">T01-328</strain>
    </source>
</reference>
<dbReference type="AlphaFoldDB" id="A0AAN4HIB0"/>
<comment type="caution">
    <text evidence="2">The sequence shown here is derived from an EMBL/GenBank/DDBJ whole genome shotgun (WGS) entry which is preliminary data.</text>
</comment>
<keyword evidence="1" id="KW-1133">Transmembrane helix</keyword>
<evidence type="ECO:0000313" key="2">
    <source>
        <dbReference type="EMBL" id="ERI00285.1"/>
    </source>
</evidence>
<proteinExistence type="predicted"/>
<keyword evidence="1" id="KW-0472">Membrane</keyword>
<keyword evidence="1" id="KW-0812">Transmembrane</keyword>
<sequence length="52" mass="6098">MFVLKNFKIVFSYFPIVLQYILNVALICLGVVLSVFLMKEVIQFIQETEIGW</sequence>